<dbReference type="InterPro" id="IPR003918">
    <property type="entry name" value="NADH_UbQ_OxRdtase"/>
</dbReference>
<organism evidence="9 10">
    <name type="scientific">Pedobacter rhizosphaerae</name>
    <dbReference type="NCBI Taxonomy" id="390241"/>
    <lineage>
        <taxon>Bacteria</taxon>
        <taxon>Pseudomonadati</taxon>
        <taxon>Bacteroidota</taxon>
        <taxon>Sphingobacteriia</taxon>
        <taxon>Sphingobacteriales</taxon>
        <taxon>Sphingobacteriaceae</taxon>
        <taxon>Pedobacter</taxon>
    </lineage>
</organism>
<dbReference type="NCBIfam" id="TIGR01972">
    <property type="entry name" value="NDH_I_M"/>
    <property type="match status" value="1"/>
</dbReference>
<evidence type="ECO:0000313" key="9">
    <source>
        <dbReference type="EMBL" id="SES09533.1"/>
    </source>
</evidence>
<dbReference type="PRINTS" id="PR01437">
    <property type="entry name" value="NUOXDRDTASE4"/>
</dbReference>
<dbReference type="EMBL" id="FOGG01000031">
    <property type="protein sequence ID" value="SES09533.1"/>
    <property type="molecule type" value="Genomic_DNA"/>
</dbReference>
<feature type="transmembrane region" description="Helical" evidence="7">
    <location>
        <begin position="326"/>
        <end position="344"/>
    </location>
</feature>
<evidence type="ECO:0000256" key="7">
    <source>
        <dbReference type="SAM" id="Phobius"/>
    </source>
</evidence>
<dbReference type="InterPro" id="IPR001750">
    <property type="entry name" value="ND/Mrp_TM"/>
</dbReference>
<feature type="transmembrane region" description="Helical" evidence="7">
    <location>
        <begin position="445"/>
        <end position="461"/>
    </location>
</feature>
<feature type="transmembrane region" description="Helical" evidence="7">
    <location>
        <begin position="159"/>
        <end position="179"/>
    </location>
</feature>
<evidence type="ECO:0000313" key="10">
    <source>
        <dbReference type="Proteomes" id="UP000199572"/>
    </source>
</evidence>
<comment type="similarity">
    <text evidence="2">Belongs to the complex I subunit 4 family.</text>
</comment>
<feature type="transmembrane region" description="Helical" evidence="7">
    <location>
        <begin position="203"/>
        <end position="224"/>
    </location>
</feature>
<keyword evidence="3 6" id="KW-0812">Transmembrane</keyword>
<keyword evidence="4 7" id="KW-1133">Transmembrane helix</keyword>
<feature type="transmembrane region" description="Helical" evidence="7">
    <location>
        <begin position="295"/>
        <end position="314"/>
    </location>
</feature>
<dbReference type="GO" id="GO:0015990">
    <property type="term" value="P:electron transport coupled proton transport"/>
    <property type="evidence" value="ECO:0007669"/>
    <property type="project" value="TreeGrafter"/>
</dbReference>
<dbReference type="Pfam" id="PF00361">
    <property type="entry name" value="Proton_antipo_M"/>
    <property type="match status" value="1"/>
</dbReference>
<sequence>MEQLLLLIFLPLAGAVISAFAGKSAKLISTVFAVASLVLALFLAINFIPDASTQFQVNLPWIQDLGISFHAGIDGISMLTVLLTNILVPIIILSSYNHDYKNPAAFYALILFMQTGLLLVFTAMDAFLFYIGWEAALIPIYFICAVWGGKDRIRINMKFFIYTIAGSLFMLMGIIYLYLQNPAHNFNIEAFYALNLDSVQQGWVFWAFFIAFAIKMPIFPFHTWQPDTYTAAPTQGTMLLSGIMLKMGIYGVIRWLLPIVPHGVQDWSCLAMVLSIIGVVYASLIAFTQKDAKRLVAYSSIAHVGLIAAGIFALNQQGLQGAMIQMLSHGINVVGLFFVLDIIFSRVKTNKIEELGGIAKVAPQLAITFLIIVLGTVALPGTNGFIGEFLLLLGVYQYGIWAAAIAGLTIIFGAVYMLRTYQNVMLGKTNELTITFTDIKGTEKLVLYTICALIIVLGVYPKPLLHLTEASVQHLLEQVNHKLTTVN</sequence>
<evidence type="ECO:0000256" key="6">
    <source>
        <dbReference type="RuleBase" id="RU000320"/>
    </source>
</evidence>
<feature type="transmembrane region" description="Helical" evidence="7">
    <location>
        <begin position="365"/>
        <end position="386"/>
    </location>
</feature>
<dbReference type="PANTHER" id="PTHR43507:SF1">
    <property type="entry name" value="NADH-UBIQUINONE OXIDOREDUCTASE CHAIN 4"/>
    <property type="match status" value="1"/>
</dbReference>
<feature type="transmembrane region" description="Helical" evidence="7">
    <location>
        <begin position="27"/>
        <end position="48"/>
    </location>
</feature>
<dbReference type="GO" id="GO:0008137">
    <property type="term" value="F:NADH dehydrogenase (ubiquinone) activity"/>
    <property type="evidence" value="ECO:0007669"/>
    <property type="project" value="InterPro"/>
</dbReference>
<protein>
    <submittedName>
        <fullName evidence="9">NADH dehydrogenase subunit M</fullName>
    </submittedName>
</protein>
<feature type="transmembrane region" description="Helical" evidence="7">
    <location>
        <begin position="6"/>
        <end position="22"/>
    </location>
</feature>
<keyword evidence="10" id="KW-1185">Reference proteome</keyword>
<dbReference type="RefSeq" id="WP_090887403.1">
    <property type="nucleotide sequence ID" value="NZ_FOGG01000031.1"/>
</dbReference>
<dbReference type="GO" id="GO:0016020">
    <property type="term" value="C:membrane"/>
    <property type="evidence" value="ECO:0007669"/>
    <property type="project" value="UniProtKB-SubCell"/>
</dbReference>
<dbReference type="PANTHER" id="PTHR43507">
    <property type="entry name" value="NADH-UBIQUINONE OXIDOREDUCTASE CHAIN 4"/>
    <property type="match status" value="1"/>
</dbReference>
<feature type="transmembrane region" description="Helical" evidence="7">
    <location>
        <begin position="68"/>
        <end position="92"/>
    </location>
</feature>
<feature type="transmembrane region" description="Helical" evidence="7">
    <location>
        <begin position="127"/>
        <end position="147"/>
    </location>
</feature>
<keyword evidence="5 7" id="KW-0472">Membrane</keyword>
<name>A0A1H9UKJ0_9SPHI</name>
<evidence type="ECO:0000256" key="4">
    <source>
        <dbReference type="ARBA" id="ARBA00022989"/>
    </source>
</evidence>
<dbReference type="GO" id="GO:0042773">
    <property type="term" value="P:ATP synthesis coupled electron transport"/>
    <property type="evidence" value="ECO:0007669"/>
    <property type="project" value="InterPro"/>
</dbReference>
<feature type="transmembrane region" description="Helical" evidence="7">
    <location>
        <begin position="269"/>
        <end position="288"/>
    </location>
</feature>
<dbReference type="GO" id="GO:0003954">
    <property type="term" value="F:NADH dehydrogenase activity"/>
    <property type="evidence" value="ECO:0007669"/>
    <property type="project" value="TreeGrafter"/>
</dbReference>
<dbReference type="GO" id="GO:0048039">
    <property type="term" value="F:ubiquinone binding"/>
    <property type="evidence" value="ECO:0007669"/>
    <property type="project" value="TreeGrafter"/>
</dbReference>
<feature type="transmembrane region" description="Helical" evidence="7">
    <location>
        <begin position="236"/>
        <end position="257"/>
    </location>
</feature>
<feature type="domain" description="NADH:quinone oxidoreductase/Mrp antiporter transmembrane" evidence="8">
    <location>
        <begin position="123"/>
        <end position="409"/>
    </location>
</feature>
<evidence type="ECO:0000256" key="2">
    <source>
        <dbReference type="ARBA" id="ARBA00009025"/>
    </source>
</evidence>
<accession>A0A1H9UKJ0</accession>
<evidence type="ECO:0000259" key="8">
    <source>
        <dbReference type="Pfam" id="PF00361"/>
    </source>
</evidence>
<reference evidence="9 10" key="1">
    <citation type="submission" date="2016-10" db="EMBL/GenBank/DDBJ databases">
        <authorList>
            <person name="de Groot N.N."/>
        </authorList>
    </citation>
    <scope>NUCLEOTIDE SEQUENCE [LARGE SCALE GENOMIC DNA]</scope>
    <source>
        <strain evidence="9 10">DSM 18610</strain>
    </source>
</reference>
<feature type="transmembrane region" description="Helical" evidence="7">
    <location>
        <begin position="104"/>
        <end position="121"/>
    </location>
</feature>
<evidence type="ECO:0000256" key="1">
    <source>
        <dbReference type="ARBA" id="ARBA00004127"/>
    </source>
</evidence>
<dbReference type="GO" id="GO:0012505">
    <property type="term" value="C:endomembrane system"/>
    <property type="evidence" value="ECO:0007669"/>
    <property type="project" value="UniProtKB-SubCell"/>
</dbReference>
<dbReference type="Proteomes" id="UP000199572">
    <property type="component" value="Unassembled WGS sequence"/>
</dbReference>
<proteinExistence type="inferred from homology"/>
<comment type="subcellular location">
    <subcellularLocation>
        <location evidence="1">Endomembrane system</location>
        <topology evidence="1">Multi-pass membrane protein</topology>
    </subcellularLocation>
    <subcellularLocation>
        <location evidence="6">Membrane</location>
        <topology evidence="6">Multi-pass membrane protein</topology>
    </subcellularLocation>
</comment>
<evidence type="ECO:0000256" key="3">
    <source>
        <dbReference type="ARBA" id="ARBA00022692"/>
    </source>
</evidence>
<dbReference type="STRING" id="390241.SAMN04488023_13149"/>
<dbReference type="AlphaFoldDB" id="A0A1H9UKJ0"/>
<dbReference type="InterPro" id="IPR010227">
    <property type="entry name" value="NADH_Q_OxRdtase_chainM/4"/>
</dbReference>
<dbReference type="OrthoDB" id="9811718at2"/>
<feature type="transmembrane region" description="Helical" evidence="7">
    <location>
        <begin position="398"/>
        <end position="418"/>
    </location>
</feature>
<gene>
    <name evidence="9" type="ORF">SAMN04488023_13149</name>
</gene>
<evidence type="ECO:0000256" key="5">
    <source>
        <dbReference type="ARBA" id="ARBA00023136"/>
    </source>
</evidence>